<feature type="region of interest" description="Disordered" evidence="1">
    <location>
        <begin position="1"/>
        <end position="111"/>
    </location>
</feature>
<name>A0A7S1MA05_NEODS</name>
<feature type="compositionally biased region" description="Polar residues" evidence="1">
    <location>
        <begin position="41"/>
        <end position="50"/>
    </location>
</feature>
<protein>
    <submittedName>
        <fullName evidence="2">Uncharacterized protein</fullName>
    </submittedName>
</protein>
<feature type="region of interest" description="Disordered" evidence="1">
    <location>
        <begin position="454"/>
        <end position="473"/>
    </location>
</feature>
<evidence type="ECO:0000313" key="2">
    <source>
        <dbReference type="EMBL" id="CAD9125946.1"/>
    </source>
</evidence>
<feature type="compositionally biased region" description="Low complexity" evidence="1">
    <location>
        <begin position="24"/>
        <end position="40"/>
    </location>
</feature>
<feature type="region of interest" description="Disordered" evidence="1">
    <location>
        <begin position="228"/>
        <end position="271"/>
    </location>
</feature>
<dbReference type="AlphaFoldDB" id="A0A7S1MA05"/>
<feature type="region of interest" description="Disordered" evidence="1">
    <location>
        <begin position="287"/>
        <end position="320"/>
    </location>
</feature>
<dbReference type="EMBL" id="HBGF01029848">
    <property type="protein sequence ID" value="CAD9125946.1"/>
    <property type="molecule type" value="Transcribed_RNA"/>
</dbReference>
<organism evidence="2">
    <name type="scientific">Neobodo designis</name>
    <name type="common">Flagellated protozoan</name>
    <name type="synonym">Bodo designis</name>
    <dbReference type="NCBI Taxonomy" id="312471"/>
    <lineage>
        <taxon>Eukaryota</taxon>
        <taxon>Discoba</taxon>
        <taxon>Euglenozoa</taxon>
        <taxon>Kinetoplastea</taxon>
        <taxon>Metakinetoplastina</taxon>
        <taxon>Neobodonida</taxon>
        <taxon>Neobodo</taxon>
    </lineage>
</organism>
<proteinExistence type="predicted"/>
<evidence type="ECO:0000256" key="1">
    <source>
        <dbReference type="SAM" id="MobiDB-lite"/>
    </source>
</evidence>
<feature type="region of interest" description="Disordered" evidence="1">
    <location>
        <begin position="334"/>
        <end position="416"/>
    </location>
</feature>
<sequence length="473" mass="51230">MPSAPPPVHELFAGVESSRDLGVTDTTSSPTSTGTSASLSHAPTPSTAQWEDTRMHGGKRREFSHLPPPPPIPRHREEVDDAVDAARWRPQQRPAAAAASPATSSSLPEEREAAVARLLDRYPELRRGAAVVEPTPSSNVPRYVADSATQYTLTPRGPFVESPPRRTEAAATFVLDPANSITPRDGGVAPFGGDVAPEHDYVRCRNCGVVAPRWHACTGSMTPAASIRSLRGDDATGSPRRSPRQRGTEGDEDFGRLRPRALPVDPSTHPPMPHALDARMLETWGTEHYPPAPYQQTPSAQPFAGYRRSPERGASPLRPGMQHAQRVLALLGARRTAPPRGEYRGAVASPRTNKVRSRDGTPPRPAAAAVPSRLQQRPRAVTPSASAAPRGAVQQSRARSREASPRRTTPAADAHPAARRCVWCKLPRPAEHDLRCAERRVVCRRCQMEVRAADQASHRDACRAGAFGSSQRR</sequence>
<feature type="compositionally biased region" description="Basic and acidic residues" evidence="1">
    <location>
        <begin position="246"/>
        <end position="256"/>
    </location>
</feature>
<feature type="compositionally biased region" description="Basic and acidic residues" evidence="1">
    <location>
        <begin position="51"/>
        <end position="64"/>
    </location>
</feature>
<feature type="compositionally biased region" description="Low complexity" evidence="1">
    <location>
        <begin position="88"/>
        <end position="106"/>
    </location>
</feature>
<gene>
    <name evidence="2" type="ORF">NDES1114_LOCUS19863</name>
</gene>
<reference evidence="2" key="1">
    <citation type="submission" date="2021-01" db="EMBL/GenBank/DDBJ databases">
        <authorList>
            <person name="Corre E."/>
            <person name="Pelletier E."/>
            <person name="Niang G."/>
            <person name="Scheremetjew M."/>
            <person name="Finn R."/>
            <person name="Kale V."/>
            <person name="Holt S."/>
            <person name="Cochrane G."/>
            <person name="Meng A."/>
            <person name="Brown T."/>
            <person name="Cohen L."/>
        </authorList>
    </citation>
    <scope>NUCLEOTIDE SEQUENCE</scope>
    <source>
        <strain evidence="2">CCAP 1951/1</strain>
    </source>
</reference>
<accession>A0A7S1MA05</accession>